<name>A0ABM4BH63_HYDVU</name>
<evidence type="ECO:0000256" key="1">
    <source>
        <dbReference type="ARBA" id="ARBA00023157"/>
    </source>
</evidence>
<dbReference type="Proteomes" id="UP001652625">
    <property type="component" value="Chromosome 03"/>
</dbReference>
<keyword evidence="2" id="KW-0732">Signal</keyword>
<evidence type="ECO:0000256" key="2">
    <source>
        <dbReference type="SAM" id="SignalP"/>
    </source>
</evidence>
<feature type="domain" description="IGFBP N-terminal" evidence="3">
    <location>
        <begin position="30"/>
        <end position="80"/>
    </location>
</feature>
<keyword evidence="1" id="KW-1015">Disulfide bond</keyword>
<sequence>MLLFTTISLLSVHFLLVESSSCYNSKQEPICDERKCPKTLKCKGNVGKDECNCCKVCMKQKGEICIVNDHKTECDHGLYCIKTPESIYSKCDTLKNALIHETAKYITKMKECKKSDEYYEQRIYDLISCFLNVTVPTFYCKKSILYNDDDCCIHENGCHPNRELYDKIDSPINFSALIQKPIDEDKKT</sequence>
<dbReference type="Gene3D" id="4.10.40.20">
    <property type="match status" value="1"/>
</dbReference>
<dbReference type="SUPFAM" id="SSF57184">
    <property type="entry name" value="Growth factor receptor domain"/>
    <property type="match status" value="1"/>
</dbReference>
<reference evidence="5" key="1">
    <citation type="submission" date="2025-08" db="UniProtKB">
        <authorList>
            <consortium name="RefSeq"/>
        </authorList>
    </citation>
    <scope>IDENTIFICATION</scope>
</reference>
<dbReference type="RefSeq" id="XP_065648363.1">
    <property type="nucleotide sequence ID" value="XM_065792291.1"/>
</dbReference>
<gene>
    <name evidence="5" type="primary">LOC136077938</name>
</gene>
<evidence type="ECO:0000259" key="3">
    <source>
        <dbReference type="Pfam" id="PF00219"/>
    </source>
</evidence>
<dbReference type="InterPro" id="IPR000867">
    <property type="entry name" value="IGFBP-like"/>
</dbReference>
<evidence type="ECO:0000313" key="5">
    <source>
        <dbReference type="RefSeq" id="XP_065648363.1"/>
    </source>
</evidence>
<feature type="signal peptide" evidence="2">
    <location>
        <begin position="1"/>
        <end position="19"/>
    </location>
</feature>
<accession>A0ABM4BH63</accession>
<organism evidence="4 5">
    <name type="scientific">Hydra vulgaris</name>
    <name type="common">Hydra</name>
    <name type="synonym">Hydra attenuata</name>
    <dbReference type="NCBI Taxonomy" id="6087"/>
    <lineage>
        <taxon>Eukaryota</taxon>
        <taxon>Metazoa</taxon>
        <taxon>Cnidaria</taxon>
        <taxon>Hydrozoa</taxon>
        <taxon>Hydroidolina</taxon>
        <taxon>Anthoathecata</taxon>
        <taxon>Aplanulata</taxon>
        <taxon>Hydridae</taxon>
        <taxon>Hydra</taxon>
    </lineage>
</organism>
<dbReference type="Pfam" id="PF00219">
    <property type="entry name" value="IGFBP"/>
    <property type="match status" value="1"/>
</dbReference>
<dbReference type="GeneID" id="136077938"/>
<dbReference type="InterPro" id="IPR009030">
    <property type="entry name" value="Growth_fac_rcpt_cys_sf"/>
</dbReference>
<evidence type="ECO:0000313" key="4">
    <source>
        <dbReference type="Proteomes" id="UP001652625"/>
    </source>
</evidence>
<proteinExistence type="predicted"/>
<protein>
    <submittedName>
        <fullName evidence="5">Endothelial cell-specific molecule 1-like isoform X1</fullName>
    </submittedName>
</protein>
<feature type="chain" id="PRO_5047198349" evidence="2">
    <location>
        <begin position="20"/>
        <end position="188"/>
    </location>
</feature>
<keyword evidence="4" id="KW-1185">Reference proteome</keyword>